<evidence type="ECO:0000256" key="4">
    <source>
        <dbReference type="ARBA" id="ARBA00012285"/>
    </source>
</evidence>
<keyword evidence="12" id="KW-1185">Reference proteome</keyword>
<dbReference type="PANTHER" id="PTHR42885:SF1">
    <property type="entry name" value="THREONINE-PHOSPHATE DECARBOXYLASE"/>
    <property type="match status" value="1"/>
</dbReference>
<evidence type="ECO:0000256" key="1">
    <source>
        <dbReference type="ARBA" id="ARBA00001933"/>
    </source>
</evidence>
<feature type="domain" description="Aminotransferase class I/classII large" evidence="10">
    <location>
        <begin position="121"/>
        <end position="316"/>
    </location>
</feature>
<dbReference type="PROSITE" id="PS00105">
    <property type="entry name" value="AA_TRANSFER_CLASS_1"/>
    <property type="match status" value="1"/>
</dbReference>
<organism evidence="11 12">
    <name type="scientific">Roseococcus pinisoli</name>
    <dbReference type="NCBI Taxonomy" id="2835040"/>
    <lineage>
        <taxon>Bacteria</taxon>
        <taxon>Pseudomonadati</taxon>
        <taxon>Pseudomonadota</taxon>
        <taxon>Alphaproteobacteria</taxon>
        <taxon>Acetobacterales</taxon>
        <taxon>Roseomonadaceae</taxon>
        <taxon>Roseococcus</taxon>
    </lineage>
</organism>
<comment type="catalytic activity">
    <reaction evidence="9">
        <text>O-phospho-L-threonine + H(+) = (R)-1-aminopropan-2-yl phosphate + CO2</text>
        <dbReference type="Rhea" id="RHEA:11492"/>
        <dbReference type="ChEBI" id="CHEBI:15378"/>
        <dbReference type="ChEBI" id="CHEBI:16526"/>
        <dbReference type="ChEBI" id="CHEBI:58563"/>
        <dbReference type="ChEBI" id="CHEBI:58675"/>
        <dbReference type="EC" id="4.1.1.81"/>
    </reaction>
</comment>
<comment type="pathway">
    <text evidence="3">Cofactor biosynthesis; adenosylcobalamin biosynthesis.</text>
</comment>
<dbReference type="NCBIfam" id="TIGR01140">
    <property type="entry name" value="L_thr_O3P_dcar"/>
    <property type="match status" value="1"/>
</dbReference>
<protein>
    <recommendedName>
        <fullName evidence="4">threonine-phosphate decarboxylase</fullName>
        <ecNumber evidence="4">4.1.1.81</ecNumber>
    </recommendedName>
    <alternativeName>
        <fullName evidence="8">L-threonine-O-3-phosphate decarboxylase</fullName>
    </alternativeName>
</protein>
<dbReference type="EMBL" id="JAHCDA010000006">
    <property type="protein sequence ID" value="MBS7813692.1"/>
    <property type="molecule type" value="Genomic_DNA"/>
</dbReference>
<dbReference type="InterPro" id="IPR004838">
    <property type="entry name" value="NHTrfase_class1_PyrdxlP-BS"/>
</dbReference>
<dbReference type="Proteomes" id="UP000766336">
    <property type="component" value="Unassembled WGS sequence"/>
</dbReference>
<comment type="caution">
    <text evidence="11">The sequence shown here is derived from an EMBL/GenBank/DDBJ whole genome shotgun (WGS) entry which is preliminary data.</text>
</comment>
<dbReference type="Gene3D" id="3.40.640.10">
    <property type="entry name" value="Type I PLP-dependent aspartate aminotransferase-like (Major domain)"/>
    <property type="match status" value="1"/>
</dbReference>
<evidence type="ECO:0000313" key="11">
    <source>
        <dbReference type="EMBL" id="MBS7813692.1"/>
    </source>
</evidence>
<proteinExistence type="predicted"/>
<dbReference type="RefSeq" id="WP_213672400.1">
    <property type="nucleotide sequence ID" value="NZ_JAHCDA010000006.1"/>
</dbReference>
<reference evidence="11 12" key="1">
    <citation type="submission" date="2021-05" db="EMBL/GenBank/DDBJ databases">
        <title>Roseococcus sp. XZZS9, whole genome shotgun sequencing project.</title>
        <authorList>
            <person name="Zhao G."/>
            <person name="Shen L."/>
        </authorList>
    </citation>
    <scope>NUCLEOTIDE SEQUENCE [LARGE SCALE GENOMIC DNA]</scope>
    <source>
        <strain evidence="11 12">XZZS9</strain>
    </source>
</reference>
<evidence type="ECO:0000256" key="8">
    <source>
        <dbReference type="ARBA" id="ARBA00029996"/>
    </source>
</evidence>
<evidence type="ECO:0000256" key="2">
    <source>
        <dbReference type="ARBA" id="ARBA00003444"/>
    </source>
</evidence>
<accession>A0ABS5QJD7</accession>
<dbReference type="EC" id="4.1.1.81" evidence="4"/>
<dbReference type="Pfam" id="PF00155">
    <property type="entry name" value="Aminotran_1_2"/>
    <property type="match status" value="1"/>
</dbReference>
<evidence type="ECO:0000256" key="6">
    <source>
        <dbReference type="ARBA" id="ARBA00022898"/>
    </source>
</evidence>
<keyword evidence="5" id="KW-0169">Cobalamin biosynthesis</keyword>
<dbReference type="PANTHER" id="PTHR42885">
    <property type="entry name" value="HISTIDINOL-PHOSPHATE AMINOTRANSFERASE-RELATED"/>
    <property type="match status" value="1"/>
</dbReference>
<dbReference type="InterPro" id="IPR015422">
    <property type="entry name" value="PyrdxlP-dep_Trfase_small"/>
</dbReference>
<evidence type="ECO:0000256" key="7">
    <source>
        <dbReference type="ARBA" id="ARBA00023239"/>
    </source>
</evidence>
<name>A0ABS5QJD7_9PROT</name>
<evidence type="ECO:0000259" key="10">
    <source>
        <dbReference type="Pfam" id="PF00155"/>
    </source>
</evidence>
<comment type="function">
    <text evidence="2">Decarboxylates L-threonine-O-3-phosphate to yield (R)-1-amino-2-propanol O-2-phosphate, the precursor for the linkage between the nucleotide loop and the corrin ring in cobalamin.</text>
</comment>
<evidence type="ECO:0000313" key="12">
    <source>
        <dbReference type="Proteomes" id="UP000766336"/>
    </source>
</evidence>
<evidence type="ECO:0000256" key="9">
    <source>
        <dbReference type="ARBA" id="ARBA00048531"/>
    </source>
</evidence>
<evidence type="ECO:0000256" key="3">
    <source>
        <dbReference type="ARBA" id="ARBA00004953"/>
    </source>
</evidence>
<dbReference type="GO" id="GO:0048472">
    <property type="term" value="F:threonine-phosphate decarboxylase activity"/>
    <property type="evidence" value="ECO:0007669"/>
    <property type="project" value="UniProtKB-EC"/>
</dbReference>
<dbReference type="Gene3D" id="3.90.1150.10">
    <property type="entry name" value="Aspartate Aminotransferase, domain 1"/>
    <property type="match status" value="1"/>
</dbReference>
<dbReference type="InterPro" id="IPR005860">
    <property type="entry name" value="CobD"/>
</dbReference>
<evidence type="ECO:0000256" key="5">
    <source>
        <dbReference type="ARBA" id="ARBA00022573"/>
    </source>
</evidence>
<sequence>MSPDIPHGGNLTAARARFPEARSPWLDLSTGISPFPYPVPALPAEAFTRLPEPADLERLQALAARRYGARDPAQVVAAPGTQILLPLIAKLVPQGRARVLGPTYAEHARAAALAGHALAEEGAADLLTIVNPNNPDGRFRPRAELLAARPAQGLLVVDEAFMEAAPADESLAGAVDERLVVLRSFGKFHGLAGLRLGFAITAAPLARRLRDALGPWAVSGPALAVGLAALADEAWASAMRARLAAAAAALDGVLTAGGCRVLGGTSLFRLAEVPPGTFERLGRAGILVRGFDYWPDRLRFGLPPDAAGLERLAEALA</sequence>
<keyword evidence="6" id="KW-0663">Pyridoxal phosphate</keyword>
<dbReference type="InterPro" id="IPR015424">
    <property type="entry name" value="PyrdxlP-dep_Trfase"/>
</dbReference>
<dbReference type="SUPFAM" id="SSF53383">
    <property type="entry name" value="PLP-dependent transferases"/>
    <property type="match status" value="1"/>
</dbReference>
<keyword evidence="7 11" id="KW-0456">Lyase</keyword>
<dbReference type="InterPro" id="IPR004839">
    <property type="entry name" value="Aminotransferase_I/II_large"/>
</dbReference>
<gene>
    <name evidence="11" type="ORF">KHU32_22320</name>
</gene>
<comment type="cofactor">
    <cofactor evidence="1">
        <name>pyridoxal 5'-phosphate</name>
        <dbReference type="ChEBI" id="CHEBI:597326"/>
    </cofactor>
</comment>
<dbReference type="InterPro" id="IPR015421">
    <property type="entry name" value="PyrdxlP-dep_Trfase_major"/>
</dbReference>